<feature type="domain" description="ABC-2 type transporter transmembrane" evidence="6">
    <location>
        <begin position="30"/>
        <end position="164"/>
    </location>
</feature>
<gene>
    <name evidence="7" type="ORF">RGQ30_21520</name>
</gene>
<keyword evidence="3 5" id="KW-1133">Transmembrane helix</keyword>
<organism evidence="7 8">
    <name type="scientific">Limnobacter thiooxidans</name>
    <dbReference type="NCBI Taxonomy" id="131080"/>
    <lineage>
        <taxon>Bacteria</taxon>
        <taxon>Pseudomonadati</taxon>
        <taxon>Pseudomonadota</taxon>
        <taxon>Betaproteobacteria</taxon>
        <taxon>Burkholderiales</taxon>
        <taxon>Burkholderiaceae</taxon>
        <taxon>Limnobacter</taxon>
    </lineage>
</organism>
<dbReference type="NCBIfam" id="TIGR03061">
    <property type="entry name" value="pip_yhgE_Nterm"/>
    <property type="match status" value="1"/>
</dbReference>
<accession>A0AA86ME59</accession>
<name>A0AA86ME59_9BURK</name>
<feature type="transmembrane region" description="Helical" evidence="5">
    <location>
        <begin position="481"/>
        <end position="499"/>
    </location>
</feature>
<dbReference type="Pfam" id="PF12698">
    <property type="entry name" value="ABC2_membrane_3"/>
    <property type="match status" value="1"/>
</dbReference>
<dbReference type="Proteomes" id="UP001329151">
    <property type="component" value="Chromosome"/>
</dbReference>
<dbReference type="InterPro" id="IPR017501">
    <property type="entry name" value="Phage_infect_YhgE_C"/>
</dbReference>
<evidence type="ECO:0000259" key="6">
    <source>
        <dbReference type="Pfam" id="PF12698"/>
    </source>
</evidence>
<feature type="transmembrane region" description="Helical" evidence="5">
    <location>
        <begin position="520"/>
        <end position="543"/>
    </location>
</feature>
<dbReference type="InterPro" id="IPR013525">
    <property type="entry name" value="ABC2_TM"/>
</dbReference>
<comment type="subcellular location">
    <subcellularLocation>
        <location evidence="1">Membrane</location>
        <topology evidence="1">Multi-pass membrane protein</topology>
    </subcellularLocation>
</comment>
<dbReference type="GO" id="GO:0016020">
    <property type="term" value="C:membrane"/>
    <property type="evidence" value="ECO:0007669"/>
    <property type="project" value="UniProtKB-SubCell"/>
</dbReference>
<dbReference type="Gene3D" id="3.40.1710.10">
    <property type="entry name" value="abc type-2 transporter like domain"/>
    <property type="match status" value="1"/>
</dbReference>
<evidence type="ECO:0000313" key="7">
    <source>
        <dbReference type="EMBL" id="BET26651.1"/>
    </source>
</evidence>
<feature type="transmembrane region" description="Helical" evidence="5">
    <location>
        <begin position="26"/>
        <end position="47"/>
    </location>
</feature>
<dbReference type="AlphaFoldDB" id="A0AA86ME59"/>
<feature type="transmembrane region" description="Helical" evidence="5">
    <location>
        <begin position="549"/>
        <end position="570"/>
    </location>
</feature>
<dbReference type="GO" id="GO:0140359">
    <property type="term" value="F:ABC-type transporter activity"/>
    <property type="evidence" value="ECO:0007669"/>
    <property type="project" value="InterPro"/>
</dbReference>
<evidence type="ECO:0000256" key="4">
    <source>
        <dbReference type="ARBA" id="ARBA00023136"/>
    </source>
</evidence>
<dbReference type="PANTHER" id="PTHR43077:SF10">
    <property type="entry name" value="TRANSPORT PERMEASE PROTEIN"/>
    <property type="match status" value="1"/>
</dbReference>
<dbReference type="NCBIfam" id="TIGR03057">
    <property type="entry name" value="xxxLxxG_by_4"/>
    <property type="match status" value="2"/>
</dbReference>
<evidence type="ECO:0000256" key="1">
    <source>
        <dbReference type="ARBA" id="ARBA00004141"/>
    </source>
</evidence>
<dbReference type="InterPro" id="IPR051328">
    <property type="entry name" value="T7SS_ABC-Transporter"/>
</dbReference>
<protein>
    <recommendedName>
        <fullName evidence="6">ABC-2 type transporter transmembrane domain-containing protein</fullName>
    </recommendedName>
</protein>
<keyword evidence="2 5" id="KW-0812">Transmembrane</keyword>
<evidence type="ECO:0000256" key="5">
    <source>
        <dbReference type="SAM" id="Phobius"/>
    </source>
</evidence>
<dbReference type="EMBL" id="AP028947">
    <property type="protein sequence ID" value="BET26651.1"/>
    <property type="molecule type" value="Genomic_DNA"/>
</dbReference>
<dbReference type="RefSeq" id="WP_130555892.1">
    <property type="nucleotide sequence ID" value="NZ_AP028947.1"/>
</dbReference>
<dbReference type="PANTHER" id="PTHR43077">
    <property type="entry name" value="TRANSPORT PERMEASE YVFS-RELATED"/>
    <property type="match status" value="1"/>
</dbReference>
<keyword evidence="8" id="KW-1185">Reference proteome</keyword>
<proteinExistence type="predicted"/>
<dbReference type="KEGG" id="lto:RGQ30_21520"/>
<evidence type="ECO:0000256" key="2">
    <source>
        <dbReference type="ARBA" id="ARBA00022692"/>
    </source>
</evidence>
<feature type="transmembrane region" description="Helical" evidence="5">
    <location>
        <begin position="582"/>
        <end position="600"/>
    </location>
</feature>
<keyword evidence="4 5" id="KW-0472">Membrane</keyword>
<evidence type="ECO:0000256" key="3">
    <source>
        <dbReference type="ARBA" id="ARBA00022989"/>
    </source>
</evidence>
<reference evidence="7 8" key="1">
    <citation type="submission" date="2023-10" db="EMBL/GenBank/DDBJ databases">
        <title>Complete Genome Sequence of Limnobacter thiooxidans CS-K2T, Isolated from freshwater lake sediments in Bavaria, Germany.</title>
        <authorList>
            <person name="Naruki M."/>
            <person name="Watanabe A."/>
            <person name="Warashina T."/>
            <person name="Morita T."/>
            <person name="Arakawa K."/>
        </authorList>
    </citation>
    <scope>NUCLEOTIDE SEQUENCE [LARGE SCALE GENOMIC DNA]</scope>
    <source>
        <strain evidence="7 8">CS-K2</strain>
    </source>
</reference>
<dbReference type="NCBIfam" id="TIGR03062">
    <property type="entry name" value="pip_yhgE_Cterm"/>
    <property type="match status" value="1"/>
</dbReference>
<feature type="transmembrane region" description="Helical" evidence="5">
    <location>
        <begin position="633"/>
        <end position="650"/>
    </location>
</feature>
<sequence>MSWLASVYQVLLCDLRLLRRYPRLRFSVLGILFVPSLYALIYISSMWNPEANAPNLPVAIVNLDQGTQFKGEVIEIGRTLTEKLKAEQKLGFQELHDEALARQGVRQGRFDFALIIPQNFSTQAVRAERSGAGQLLVYTSEGNNYTGASVAKKFAPEITRRLNELLNERRWGRVSDIALDSKEKVARLKEGVMALNQGAQQLRDGLVKANEGSHQLNKGLGKADEAGRQIQIGAGQLKDGGLRLTEGMKQLGAGIQTMNDKLPSADDLQRLRSGAQTLNEGQKSLNAGLVQLQDGSVRLTAGVRELKEKSTDIPIWGKRVADGAGQIEAGTVKLNEGLIRASSGSAQLVQGSGQLADGVQRLTEGMDKIGAGVRQMHQKMPAATDLDRYGAGLVKLDAGTAQLSQGLGQLNSGSQRLDAGLDALEEGAGKLAAGLQTLDEAVPMTLDIPVIDAAGFSSSVKTEVEIAAPVLNNGTAFASNFIPLSLWVGAVMTAFLFHYRKLPVTVQGHGAWAKSVGKMFIPSAIVLAQVMVMLITVRVVMGIQVNHPVLLVLTLLTSSIIFVSIVMALVRWLGDTGKVMAVLFLILQLSSSGAIVPIQLSGEVFQFLHPYLPFTWVVKATKVAMFDAYDGQWLAMYAQMLITPLILWPLSTYTGRWIYQAEADYMPALDVVQ</sequence>
<evidence type="ECO:0000313" key="8">
    <source>
        <dbReference type="Proteomes" id="UP001329151"/>
    </source>
</evidence>
<dbReference type="InterPro" id="IPR023908">
    <property type="entry name" value="xxxLxxG_rpt"/>
</dbReference>
<dbReference type="InterPro" id="IPR017500">
    <property type="entry name" value="Phage_infect_YhgE_N"/>
</dbReference>